<reference evidence="6" key="1">
    <citation type="submission" date="2016-10" db="EMBL/GenBank/DDBJ databases">
        <authorList>
            <person name="Varghese N."/>
            <person name="Submissions S."/>
        </authorList>
    </citation>
    <scope>NUCLEOTIDE SEQUENCE [LARGE SCALE GENOMIC DNA]</scope>
    <source>
        <strain evidence="6">BS3782</strain>
    </source>
</reference>
<keyword evidence="6" id="KW-1185">Reference proteome</keyword>
<keyword evidence="4" id="KW-0012">Acyltransferase</keyword>
<dbReference type="FunFam" id="3.40.630.30:FF:000035">
    <property type="entry name" value="GNAT family N-acetyltransferase"/>
    <property type="match status" value="1"/>
</dbReference>
<reference evidence="4 7" key="3">
    <citation type="submission" date="2019-09" db="EMBL/GenBank/DDBJ databases">
        <title>Draft genome sequences of 48 bacterial type strains from the CCUG.</title>
        <authorList>
            <person name="Tunovic T."/>
            <person name="Pineiro-Iglesias B."/>
            <person name="Unosson C."/>
            <person name="Inganas E."/>
            <person name="Ohlen M."/>
            <person name="Cardew S."/>
            <person name="Jensie-Markopoulos S."/>
            <person name="Salva-Serra F."/>
            <person name="Jaen-Luchoro D."/>
            <person name="Karlsson R."/>
            <person name="Svensson-Stadler L."/>
            <person name="Chun J."/>
            <person name="Moore E."/>
        </authorList>
    </citation>
    <scope>NUCLEOTIDE SEQUENCE [LARGE SCALE GENOMIC DNA]</scope>
    <source>
        <strain evidence="4 7">CCUG 51522</strain>
    </source>
</reference>
<evidence type="ECO:0000313" key="7">
    <source>
        <dbReference type="Proteomes" id="UP000434925"/>
    </source>
</evidence>
<evidence type="ECO:0000313" key="4">
    <source>
        <dbReference type="EMBL" id="KAB0504120.1"/>
    </source>
</evidence>
<organism evidence="5 6">
    <name type="scientific">Pseudomonas lini</name>
    <dbReference type="NCBI Taxonomy" id="163011"/>
    <lineage>
        <taxon>Bacteria</taxon>
        <taxon>Pseudomonadati</taxon>
        <taxon>Pseudomonadota</taxon>
        <taxon>Gammaproteobacteria</taxon>
        <taxon>Pseudomonadales</taxon>
        <taxon>Pseudomonadaceae</taxon>
        <taxon>Pseudomonas</taxon>
    </lineage>
</organism>
<proteinExistence type="inferred from homology"/>
<gene>
    <name evidence="4" type="ORF">F7R14_13690</name>
    <name evidence="5" type="ORF">SAMN04490191_1533</name>
</gene>
<dbReference type="InterPro" id="IPR000182">
    <property type="entry name" value="GNAT_dom"/>
</dbReference>
<dbReference type="EMBL" id="LT629746">
    <property type="protein sequence ID" value="SDS47253.1"/>
    <property type="molecule type" value="Genomic_DNA"/>
</dbReference>
<name>A0A0J6H9W1_9PSED</name>
<dbReference type="PATRIC" id="fig|163011.3.peg.5135"/>
<dbReference type="GO" id="GO:0016747">
    <property type="term" value="F:acyltransferase activity, transferring groups other than amino-acyl groups"/>
    <property type="evidence" value="ECO:0007669"/>
    <property type="project" value="InterPro"/>
</dbReference>
<dbReference type="RefSeq" id="WP_048396363.1">
    <property type="nucleotide sequence ID" value="NZ_JYLB01000006.1"/>
</dbReference>
<sequence>MTIDWVCKHHSDLGKEQLYAILQLRAEVFVVEQKCLYQDIDGQDLEGDTCHLMGWDGDRLVAYLRLLDPELQGGDVVIGRVIIAPAARGTGLGHEMMSQALKQAEKHWPEVPIYLSAQAHLQGYYGRYGFVVVGEEYLEDDIPHIGMRRPQ</sequence>
<dbReference type="Proteomes" id="UP000182814">
    <property type="component" value="Chromosome I"/>
</dbReference>
<dbReference type="SUPFAM" id="SSF55729">
    <property type="entry name" value="Acyl-CoA N-acyltransferases (Nat)"/>
    <property type="match status" value="1"/>
</dbReference>
<dbReference type="Proteomes" id="UP000434925">
    <property type="component" value="Unassembled WGS sequence"/>
</dbReference>
<accession>A0A0J6H9W1</accession>
<evidence type="ECO:0000313" key="5">
    <source>
        <dbReference type="EMBL" id="SDS47253.1"/>
    </source>
</evidence>
<reference evidence="5" key="2">
    <citation type="submission" date="2016-10" db="EMBL/GenBank/DDBJ databases">
        <authorList>
            <person name="de Groot N.N."/>
        </authorList>
    </citation>
    <scope>NUCLEOTIDE SEQUENCE [LARGE SCALE GENOMIC DNA]</scope>
    <source>
        <strain evidence="5">BS3782</strain>
    </source>
</reference>
<evidence type="ECO:0000256" key="1">
    <source>
        <dbReference type="ARBA" id="ARBA00009623"/>
    </source>
</evidence>
<comment type="similarity">
    <text evidence="1">Belongs to the UPF0039 (ElaA) family.</text>
</comment>
<protein>
    <recommendedName>
        <fullName evidence="2">Protein ElaA</fullName>
    </recommendedName>
</protein>
<dbReference type="Gene3D" id="3.40.630.30">
    <property type="match status" value="1"/>
</dbReference>
<dbReference type="CDD" id="cd04301">
    <property type="entry name" value="NAT_SF"/>
    <property type="match status" value="1"/>
</dbReference>
<evidence type="ECO:0000313" key="6">
    <source>
        <dbReference type="Proteomes" id="UP000182814"/>
    </source>
</evidence>
<dbReference type="PROSITE" id="PS51186">
    <property type="entry name" value="GNAT"/>
    <property type="match status" value="1"/>
</dbReference>
<feature type="domain" description="N-acetyltransferase" evidence="3">
    <location>
        <begin position="8"/>
        <end position="151"/>
    </location>
</feature>
<dbReference type="Pfam" id="PF13673">
    <property type="entry name" value="Acetyltransf_10"/>
    <property type="match status" value="1"/>
</dbReference>
<evidence type="ECO:0000256" key="2">
    <source>
        <dbReference type="ARBA" id="ARBA00072224"/>
    </source>
</evidence>
<keyword evidence="4" id="KW-0808">Transferase</keyword>
<dbReference type="NCBIfam" id="NF007644">
    <property type="entry name" value="PRK10314.1"/>
    <property type="match status" value="1"/>
</dbReference>
<dbReference type="AlphaFoldDB" id="A0A0J6H9W1"/>
<dbReference type="EMBL" id="VZPO01000005">
    <property type="protein sequence ID" value="KAB0504120.1"/>
    <property type="molecule type" value="Genomic_DNA"/>
</dbReference>
<dbReference type="InterPro" id="IPR016181">
    <property type="entry name" value="Acyl_CoA_acyltransferase"/>
</dbReference>
<evidence type="ECO:0000259" key="3">
    <source>
        <dbReference type="PROSITE" id="PS51186"/>
    </source>
</evidence>